<accession>A0AAE0ANV7</accession>
<name>A0AAE0ANV7_9ROSI</name>
<keyword evidence="3" id="KW-1185">Reference proteome</keyword>
<proteinExistence type="predicted"/>
<dbReference type="Proteomes" id="UP001281410">
    <property type="component" value="Unassembled WGS sequence"/>
</dbReference>
<feature type="region of interest" description="Disordered" evidence="1">
    <location>
        <begin position="48"/>
        <end position="74"/>
    </location>
</feature>
<reference evidence="2" key="1">
    <citation type="journal article" date="2023" name="Plant J.">
        <title>Genome sequences and population genomics provide insights into the demographic history, inbreeding, and mutation load of two 'living fossil' tree species of Dipteronia.</title>
        <authorList>
            <person name="Feng Y."/>
            <person name="Comes H.P."/>
            <person name="Chen J."/>
            <person name="Zhu S."/>
            <person name="Lu R."/>
            <person name="Zhang X."/>
            <person name="Li P."/>
            <person name="Qiu J."/>
            <person name="Olsen K.M."/>
            <person name="Qiu Y."/>
        </authorList>
    </citation>
    <scope>NUCLEOTIDE SEQUENCE</scope>
    <source>
        <strain evidence="2">NBL</strain>
    </source>
</reference>
<evidence type="ECO:0000313" key="3">
    <source>
        <dbReference type="Proteomes" id="UP001281410"/>
    </source>
</evidence>
<dbReference type="AlphaFoldDB" id="A0AAE0ANV7"/>
<organism evidence="2 3">
    <name type="scientific">Dipteronia sinensis</name>
    <dbReference type="NCBI Taxonomy" id="43782"/>
    <lineage>
        <taxon>Eukaryota</taxon>
        <taxon>Viridiplantae</taxon>
        <taxon>Streptophyta</taxon>
        <taxon>Embryophyta</taxon>
        <taxon>Tracheophyta</taxon>
        <taxon>Spermatophyta</taxon>
        <taxon>Magnoliopsida</taxon>
        <taxon>eudicotyledons</taxon>
        <taxon>Gunneridae</taxon>
        <taxon>Pentapetalae</taxon>
        <taxon>rosids</taxon>
        <taxon>malvids</taxon>
        <taxon>Sapindales</taxon>
        <taxon>Sapindaceae</taxon>
        <taxon>Hippocastanoideae</taxon>
        <taxon>Acereae</taxon>
        <taxon>Dipteronia</taxon>
    </lineage>
</organism>
<evidence type="ECO:0000313" key="2">
    <source>
        <dbReference type="EMBL" id="KAK3221576.1"/>
    </source>
</evidence>
<feature type="compositionally biased region" description="Basic and acidic residues" evidence="1">
    <location>
        <begin position="50"/>
        <end position="64"/>
    </location>
</feature>
<comment type="caution">
    <text evidence="2">The sequence shown here is derived from an EMBL/GenBank/DDBJ whole genome shotgun (WGS) entry which is preliminary data.</text>
</comment>
<gene>
    <name evidence="2" type="ORF">Dsin_008601</name>
</gene>
<evidence type="ECO:0000256" key="1">
    <source>
        <dbReference type="SAM" id="MobiDB-lite"/>
    </source>
</evidence>
<protein>
    <submittedName>
        <fullName evidence="2">Uncharacterized protein</fullName>
    </submittedName>
</protein>
<dbReference type="EMBL" id="JANJYJ010000003">
    <property type="protein sequence ID" value="KAK3221576.1"/>
    <property type="molecule type" value="Genomic_DNA"/>
</dbReference>
<sequence>MDGLILTDEMGGAADEAAAPKTIRPWAKLNLRVTILASRFAANTRKGMQKIKDVQMPKLRKLEEPDFSTKPNDD</sequence>